<organism evidence="2 3">
    <name type="scientific">Nonomuraea pusilla</name>
    <dbReference type="NCBI Taxonomy" id="46177"/>
    <lineage>
        <taxon>Bacteria</taxon>
        <taxon>Bacillati</taxon>
        <taxon>Actinomycetota</taxon>
        <taxon>Actinomycetes</taxon>
        <taxon>Streptosporangiales</taxon>
        <taxon>Streptosporangiaceae</taxon>
        <taxon>Nonomuraea</taxon>
    </lineage>
</organism>
<name>A0A1H8I5Y3_9ACTN</name>
<dbReference type="RefSeq" id="WP_256257567.1">
    <property type="nucleotide sequence ID" value="NZ_FOBF01000031.1"/>
</dbReference>
<dbReference type="Proteomes" id="UP000198953">
    <property type="component" value="Unassembled WGS sequence"/>
</dbReference>
<keyword evidence="1" id="KW-0812">Transmembrane</keyword>
<gene>
    <name evidence="2" type="ORF">SAMN05660976_07966</name>
</gene>
<dbReference type="EMBL" id="FOBF01000031">
    <property type="protein sequence ID" value="SEN63506.1"/>
    <property type="molecule type" value="Genomic_DNA"/>
</dbReference>
<evidence type="ECO:0000313" key="3">
    <source>
        <dbReference type="Proteomes" id="UP000198953"/>
    </source>
</evidence>
<keyword evidence="1" id="KW-1133">Transmembrane helix</keyword>
<feature type="transmembrane region" description="Helical" evidence="1">
    <location>
        <begin position="344"/>
        <end position="367"/>
    </location>
</feature>
<proteinExistence type="predicted"/>
<keyword evidence="1" id="KW-0472">Membrane</keyword>
<evidence type="ECO:0000256" key="1">
    <source>
        <dbReference type="SAM" id="Phobius"/>
    </source>
</evidence>
<feature type="transmembrane region" description="Helical" evidence="1">
    <location>
        <begin position="379"/>
        <end position="398"/>
    </location>
</feature>
<accession>A0A1H8I5Y3</accession>
<feature type="transmembrane region" description="Helical" evidence="1">
    <location>
        <begin position="128"/>
        <end position="147"/>
    </location>
</feature>
<keyword evidence="3" id="KW-1185">Reference proteome</keyword>
<feature type="transmembrane region" description="Helical" evidence="1">
    <location>
        <begin position="154"/>
        <end position="171"/>
    </location>
</feature>
<feature type="transmembrane region" description="Helical" evidence="1">
    <location>
        <begin position="304"/>
        <end position="324"/>
    </location>
</feature>
<feature type="transmembrane region" description="Helical" evidence="1">
    <location>
        <begin position="238"/>
        <end position="260"/>
    </location>
</feature>
<protein>
    <submittedName>
        <fullName evidence="2">Uncharacterized membrane protein</fullName>
    </submittedName>
</protein>
<sequence length="503" mass="54461">MTGDTVATRPGADAATPTWRERLAGHSVGRRVGRWAGHRAGVGAIAVLAAAAYAVLGVVKLLTYRASSFDLVIVDQAVRNYARFRPPHVPVLGVFHGRGMDYPQLADHFSPAYALLAPLYWIRDGPQTLIVAQALLFAAAIPFLWLFTRRALGVAPAYLVSVAYALSWPVAQAAGFDAHEVMFVPVLTAAMIERYQAGRRLAALAAMLGLLLVKEDMGLMVIGAGLCLVLVGDRLRGVLVAATGAGAVLVVRGLVITSLGGDSKDFWAYGHLGPDAPSAILAILRDPLSALLLPFSEEAKVDTLFLMAWPTLMLCLLSPISLIALPHVLERMLSDRSPWWQAEFQYNAFTVVILFCAGVDGLTRLLRLVRRADDRSLKLAWASGVFVVALTLVPRFALDQLYHPAFYEGDRVKVSAAAAAVRVVPPGVTVEAVNSVGPALTRKTTVLLWSGTPHGAPWVVADTARWEFPFGSLDDQRLQVDRLLADGYVKVFERDGYVVLRRE</sequence>
<dbReference type="AlphaFoldDB" id="A0A1H8I5Y3"/>
<feature type="transmembrane region" description="Helical" evidence="1">
    <location>
        <begin position="201"/>
        <end position="231"/>
    </location>
</feature>
<dbReference type="Pfam" id="PF09852">
    <property type="entry name" value="DUF2079"/>
    <property type="match status" value="1"/>
</dbReference>
<dbReference type="InterPro" id="IPR018650">
    <property type="entry name" value="STSV1_Orf64"/>
</dbReference>
<evidence type="ECO:0000313" key="2">
    <source>
        <dbReference type="EMBL" id="SEN63506.1"/>
    </source>
</evidence>
<feature type="transmembrane region" description="Helical" evidence="1">
    <location>
        <begin position="40"/>
        <end position="62"/>
    </location>
</feature>
<dbReference type="STRING" id="46177.SAMN05660976_07966"/>
<reference evidence="2 3" key="1">
    <citation type="submission" date="2016-10" db="EMBL/GenBank/DDBJ databases">
        <authorList>
            <person name="de Groot N.N."/>
        </authorList>
    </citation>
    <scope>NUCLEOTIDE SEQUENCE [LARGE SCALE GENOMIC DNA]</scope>
    <source>
        <strain evidence="2 3">DSM 43357</strain>
    </source>
</reference>